<sequence>MLGPLRQARFLRPSWAPSWAPRPPFCAQQGWWGRSVSSGGSSSSTANPERMGTCAELGCGPSALSGHSKSGDVLGLTNEKKTLSGNVKPPVVVPGDEFATNLQSAEMMLSERRFGEAWGFSTRALLVHSSGRGRRIKPWERAICYLLRAEALLDMGAPRRALTELHPAKELLERGRQGWPTEALKRIEEADARYHARKEENDQQRIEKENAKVPVTVITGFLGSGKTTLLNRILREQHGKRIAVIENEFGEVAPGIQSMTNKQITDLFKHTHPPSLPLLGISLLLVLS</sequence>
<organism evidence="2 3">
    <name type="scientific">Durusdinium trenchii</name>
    <dbReference type="NCBI Taxonomy" id="1381693"/>
    <lineage>
        <taxon>Eukaryota</taxon>
        <taxon>Sar</taxon>
        <taxon>Alveolata</taxon>
        <taxon>Dinophyceae</taxon>
        <taxon>Suessiales</taxon>
        <taxon>Symbiodiniaceae</taxon>
        <taxon>Durusdinium</taxon>
    </lineage>
</organism>
<dbReference type="Pfam" id="PF02492">
    <property type="entry name" value="cobW"/>
    <property type="match status" value="1"/>
</dbReference>
<dbReference type="PANTHER" id="PTHR13748">
    <property type="entry name" value="COBW-RELATED"/>
    <property type="match status" value="1"/>
</dbReference>
<protein>
    <recommendedName>
        <fullName evidence="1">CobW/HypB/UreG nucleotide-binding domain-containing protein</fullName>
    </recommendedName>
</protein>
<keyword evidence="3" id="KW-1185">Reference proteome</keyword>
<evidence type="ECO:0000313" key="3">
    <source>
        <dbReference type="Proteomes" id="UP001642484"/>
    </source>
</evidence>
<name>A0ABP0MNI4_9DINO</name>
<accession>A0ABP0MNI4</accession>
<dbReference type="Proteomes" id="UP001642484">
    <property type="component" value="Unassembled WGS sequence"/>
</dbReference>
<gene>
    <name evidence="2" type="ORF">CCMP2556_LOCUS26392</name>
</gene>
<dbReference type="InterPro" id="IPR051316">
    <property type="entry name" value="Zinc-reg_GTPase_activator"/>
</dbReference>
<dbReference type="PANTHER" id="PTHR13748:SF62">
    <property type="entry name" value="COBW DOMAIN-CONTAINING PROTEIN"/>
    <property type="match status" value="1"/>
</dbReference>
<evidence type="ECO:0000259" key="1">
    <source>
        <dbReference type="Pfam" id="PF02492"/>
    </source>
</evidence>
<dbReference type="Gene3D" id="3.40.50.300">
    <property type="entry name" value="P-loop containing nucleotide triphosphate hydrolases"/>
    <property type="match status" value="1"/>
</dbReference>
<reference evidence="2 3" key="1">
    <citation type="submission" date="2024-02" db="EMBL/GenBank/DDBJ databases">
        <authorList>
            <person name="Chen Y."/>
            <person name="Shah S."/>
            <person name="Dougan E. K."/>
            <person name="Thang M."/>
            <person name="Chan C."/>
        </authorList>
    </citation>
    <scope>NUCLEOTIDE SEQUENCE [LARGE SCALE GENOMIC DNA]</scope>
</reference>
<dbReference type="SUPFAM" id="SSF52540">
    <property type="entry name" value="P-loop containing nucleoside triphosphate hydrolases"/>
    <property type="match status" value="1"/>
</dbReference>
<dbReference type="InterPro" id="IPR027417">
    <property type="entry name" value="P-loop_NTPase"/>
</dbReference>
<proteinExistence type="predicted"/>
<feature type="domain" description="CobW/HypB/UreG nucleotide-binding" evidence="1">
    <location>
        <begin position="214"/>
        <end position="261"/>
    </location>
</feature>
<comment type="caution">
    <text evidence="2">The sequence shown here is derived from an EMBL/GenBank/DDBJ whole genome shotgun (WGS) entry which is preliminary data.</text>
</comment>
<evidence type="ECO:0000313" key="2">
    <source>
        <dbReference type="EMBL" id="CAK9052279.1"/>
    </source>
</evidence>
<dbReference type="InterPro" id="IPR003495">
    <property type="entry name" value="CobW/HypB/UreG_nucleotide-bd"/>
</dbReference>
<dbReference type="EMBL" id="CAXAMN010018335">
    <property type="protein sequence ID" value="CAK9052279.1"/>
    <property type="molecule type" value="Genomic_DNA"/>
</dbReference>